<evidence type="ECO:0000313" key="1">
    <source>
        <dbReference type="EMBL" id="MBI5170305.1"/>
    </source>
</evidence>
<sequence length="296" mass="32539">MKLLSDFDGVWTHPREESRAQGELVDAQLVEWSPPELRERSRAWIADARRRVLAQPDLYGWAPGGRLSCFADEDPFAEHSALLHYIHLHAGIDAIATALHEAVLEPGHESLEAFGGAAHAEAVARVERTRGPGVLKSAADAGRRMLEGGVEIVVVSNSGREKLDRWFGHAGLPHVVHPERAPGALRLRGGARKFVLDPDRSAIESFGALSVEVARPFYEGILREETPDAVVGDVFSLDLALPRVLRRTDPAWRNVRLFWLVHDYTPARMRDQIAAHVPEVEAIGDGLEGVARALLG</sequence>
<dbReference type="EMBL" id="JACRIW010000090">
    <property type="protein sequence ID" value="MBI5170305.1"/>
    <property type="molecule type" value="Genomic_DNA"/>
</dbReference>
<evidence type="ECO:0000313" key="2">
    <source>
        <dbReference type="Proteomes" id="UP000696931"/>
    </source>
</evidence>
<dbReference type="Proteomes" id="UP000696931">
    <property type="component" value="Unassembled WGS sequence"/>
</dbReference>
<organism evidence="1 2">
    <name type="scientific">Eiseniibacteriota bacterium</name>
    <dbReference type="NCBI Taxonomy" id="2212470"/>
    <lineage>
        <taxon>Bacteria</taxon>
        <taxon>Candidatus Eiseniibacteriota</taxon>
    </lineage>
</organism>
<reference evidence="1" key="1">
    <citation type="submission" date="2020-07" db="EMBL/GenBank/DDBJ databases">
        <title>Huge and variable diversity of episymbiotic CPR bacteria and DPANN archaea in groundwater ecosystems.</title>
        <authorList>
            <person name="He C.Y."/>
            <person name="Keren R."/>
            <person name="Whittaker M."/>
            <person name="Farag I.F."/>
            <person name="Doudna J."/>
            <person name="Cate J.H.D."/>
            <person name="Banfield J.F."/>
        </authorList>
    </citation>
    <scope>NUCLEOTIDE SEQUENCE</scope>
    <source>
        <strain evidence="1">NC_groundwater_1813_Pr3_B-0.1um_71_17</strain>
    </source>
</reference>
<accession>A0A933W2Q2</accession>
<dbReference type="AlphaFoldDB" id="A0A933W2Q2"/>
<gene>
    <name evidence="1" type="ORF">HZA61_12525</name>
</gene>
<proteinExistence type="predicted"/>
<comment type="caution">
    <text evidence="1">The sequence shown here is derived from an EMBL/GenBank/DDBJ whole genome shotgun (WGS) entry which is preliminary data.</text>
</comment>
<name>A0A933W2Q2_UNCEI</name>
<protein>
    <submittedName>
        <fullName evidence="1">Uncharacterized protein</fullName>
    </submittedName>
</protein>